<accession>A0ABV1VL80</accession>
<gene>
    <name evidence="1" type="ORF">ABT322_26725</name>
</gene>
<evidence type="ECO:0000313" key="2">
    <source>
        <dbReference type="Proteomes" id="UP001490330"/>
    </source>
</evidence>
<dbReference type="Gene3D" id="3.40.50.1820">
    <property type="entry name" value="alpha/beta hydrolase"/>
    <property type="match status" value="1"/>
</dbReference>
<dbReference type="Proteomes" id="UP001490330">
    <property type="component" value="Unassembled WGS sequence"/>
</dbReference>
<proteinExistence type="predicted"/>
<protein>
    <submittedName>
        <fullName evidence="1">Uncharacterized protein</fullName>
    </submittedName>
</protein>
<reference evidence="1 2" key="1">
    <citation type="submission" date="2024-06" db="EMBL/GenBank/DDBJ databases">
        <title>The Natural Products Discovery Center: Release of the First 8490 Sequenced Strains for Exploring Actinobacteria Biosynthetic Diversity.</title>
        <authorList>
            <person name="Kalkreuter E."/>
            <person name="Kautsar S.A."/>
            <person name="Yang D."/>
            <person name="Bader C.D."/>
            <person name="Teijaro C.N."/>
            <person name="Fluegel L."/>
            <person name="Davis C.M."/>
            <person name="Simpson J.R."/>
            <person name="Lauterbach L."/>
            <person name="Steele A.D."/>
            <person name="Gui C."/>
            <person name="Meng S."/>
            <person name="Li G."/>
            <person name="Viehrig K."/>
            <person name="Ye F."/>
            <person name="Su P."/>
            <person name="Kiefer A.F."/>
            <person name="Nichols A."/>
            <person name="Cepeda A.J."/>
            <person name="Yan W."/>
            <person name="Fan B."/>
            <person name="Jiang Y."/>
            <person name="Adhikari A."/>
            <person name="Zheng C.-J."/>
            <person name="Schuster L."/>
            <person name="Cowan T.M."/>
            <person name="Smanski M.J."/>
            <person name="Chevrette M.G."/>
            <person name="De Carvalho L.P.S."/>
            <person name="Shen B."/>
        </authorList>
    </citation>
    <scope>NUCLEOTIDE SEQUENCE [LARGE SCALE GENOMIC DNA]</scope>
    <source>
        <strain evidence="1 2">NPDC000632</strain>
    </source>
</reference>
<dbReference type="RefSeq" id="WP_350715304.1">
    <property type="nucleotide sequence ID" value="NZ_JBEPCO010000002.1"/>
</dbReference>
<evidence type="ECO:0000313" key="1">
    <source>
        <dbReference type="EMBL" id="MER6907262.1"/>
    </source>
</evidence>
<keyword evidence="2" id="KW-1185">Reference proteome</keyword>
<sequence length="159" mass="16989">MQFLVRRLREVRYYLTKPTLAAEVRAFVRDGFTLNAAVVIGHSLGSLIAYDLLRRKEIGAAGMPGSDLHTLVTCGSPLGIPAVRRLMGIADGTPLQLDSPIRWVNVFDPDDFITGGASLSAVARGLTETPVANGIGDPHSALRYLRSVPVARAVVGGRP</sequence>
<dbReference type="InterPro" id="IPR029058">
    <property type="entry name" value="AB_hydrolase_fold"/>
</dbReference>
<comment type="caution">
    <text evidence="1">The sequence shown here is derived from an EMBL/GenBank/DDBJ whole genome shotgun (WGS) entry which is preliminary data.</text>
</comment>
<name>A0ABV1VL80_9ACTN</name>
<organism evidence="1 2">
    <name type="scientific">Streptomyces flaveolus</name>
    <dbReference type="NCBI Taxonomy" id="67297"/>
    <lineage>
        <taxon>Bacteria</taxon>
        <taxon>Bacillati</taxon>
        <taxon>Actinomycetota</taxon>
        <taxon>Actinomycetes</taxon>
        <taxon>Kitasatosporales</taxon>
        <taxon>Streptomycetaceae</taxon>
        <taxon>Streptomyces</taxon>
    </lineage>
</organism>
<dbReference type="SUPFAM" id="SSF53474">
    <property type="entry name" value="alpha/beta-Hydrolases"/>
    <property type="match status" value="1"/>
</dbReference>
<dbReference type="EMBL" id="JBEPCV010000030">
    <property type="protein sequence ID" value="MER6907262.1"/>
    <property type="molecule type" value="Genomic_DNA"/>
</dbReference>